<keyword evidence="8" id="KW-0010">Activator</keyword>
<dbReference type="InterPro" id="IPR036770">
    <property type="entry name" value="Ankyrin_rpt-contain_sf"/>
</dbReference>
<dbReference type="Gene3D" id="1.25.40.20">
    <property type="entry name" value="Ankyrin repeat-containing domain"/>
    <property type="match status" value="1"/>
</dbReference>
<keyword evidence="6" id="KW-0528">Neurotoxin</keyword>
<dbReference type="Proteomes" id="UP000694941">
    <property type="component" value="Unplaced"/>
</dbReference>
<feature type="domain" description="CG-1" evidence="14">
    <location>
        <begin position="79"/>
        <end position="204"/>
    </location>
</feature>
<keyword evidence="6" id="KW-0800">Toxin</keyword>
<dbReference type="InterPro" id="IPR005559">
    <property type="entry name" value="CG-1_dom"/>
</dbReference>
<dbReference type="CDD" id="cd00102">
    <property type="entry name" value="IPT"/>
    <property type="match status" value="1"/>
</dbReference>
<dbReference type="Gene3D" id="1.20.5.190">
    <property type="match status" value="1"/>
</dbReference>
<comment type="subcellular location">
    <subcellularLocation>
        <location evidence="1">Nucleus</location>
    </subcellularLocation>
    <subcellularLocation>
        <location evidence="2">Target cell membrane</location>
    </subcellularLocation>
</comment>
<evidence type="ECO:0000256" key="3">
    <source>
        <dbReference type="ARBA" id="ARBA00008267"/>
    </source>
</evidence>
<reference evidence="16" key="1">
    <citation type="submission" date="2025-08" db="UniProtKB">
        <authorList>
            <consortium name="RefSeq"/>
        </authorList>
    </citation>
    <scope>IDENTIFICATION</scope>
    <source>
        <tissue evidence="16">Muscle</tissue>
    </source>
</reference>
<dbReference type="SUPFAM" id="SSF81296">
    <property type="entry name" value="E set domains"/>
    <property type="match status" value="1"/>
</dbReference>
<feature type="compositionally biased region" description="Polar residues" evidence="13">
    <location>
        <begin position="1"/>
        <end position="14"/>
    </location>
</feature>
<keyword evidence="11" id="KW-1053">Target membrane</keyword>
<evidence type="ECO:0000256" key="12">
    <source>
        <dbReference type="ARBA" id="ARBA00029480"/>
    </source>
</evidence>
<dbReference type="InterPro" id="IPR002909">
    <property type="entry name" value="IPT_dom"/>
</dbReference>
<dbReference type="Pfam" id="PF12796">
    <property type="entry name" value="Ank_2"/>
    <property type="match status" value="1"/>
</dbReference>
<gene>
    <name evidence="16" type="primary">LOC106459624</name>
</gene>
<evidence type="ECO:0000256" key="11">
    <source>
        <dbReference type="ARBA" id="ARBA00023298"/>
    </source>
</evidence>
<feature type="compositionally biased region" description="Low complexity" evidence="13">
    <location>
        <begin position="1345"/>
        <end position="1359"/>
    </location>
</feature>
<dbReference type="Pfam" id="PF03859">
    <property type="entry name" value="CG-1"/>
    <property type="match status" value="1"/>
</dbReference>
<dbReference type="InterPro" id="IPR013783">
    <property type="entry name" value="Ig-like_fold"/>
</dbReference>
<keyword evidence="6" id="KW-0638">Presynaptic neurotoxin</keyword>
<feature type="compositionally biased region" description="Low complexity" evidence="13">
    <location>
        <begin position="449"/>
        <end position="470"/>
    </location>
</feature>
<evidence type="ECO:0000256" key="2">
    <source>
        <dbReference type="ARBA" id="ARBA00004175"/>
    </source>
</evidence>
<dbReference type="CDD" id="cd23767">
    <property type="entry name" value="IQCD"/>
    <property type="match status" value="3"/>
</dbReference>
<proteinExistence type="inferred from homology"/>
<evidence type="ECO:0000256" key="8">
    <source>
        <dbReference type="ARBA" id="ARBA00023159"/>
    </source>
</evidence>
<dbReference type="SMART" id="SM01076">
    <property type="entry name" value="CG-1"/>
    <property type="match status" value="1"/>
</dbReference>
<evidence type="ECO:0000256" key="9">
    <source>
        <dbReference type="ARBA" id="ARBA00023163"/>
    </source>
</evidence>
<dbReference type="InterPro" id="IPR014756">
    <property type="entry name" value="Ig_E-set"/>
</dbReference>
<comment type="similarity">
    <text evidence="3">Belongs to the CAMTA family.</text>
</comment>
<evidence type="ECO:0000313" key="16">
    <source>
        <dbReference type="RefSeq" id="XP_022241859.1"/>
    </source>
</evidence>
<evidence type="ECO:0000259" key="14">
    <source>
        <dbReference type="PROSITE" id="PS51437"/>
    </source>
</evidence>
<evidence type="ECO:0000256" key="4">
    <source>
        <dbReference type="ARBA" id="ARBA00022483"/>
    </source>
</evidence>
<evidence type="ECO:0000256" key="5">
    <source>
        <dbReference type="ARBA" id="ARBA00022537"/>
    </source>
</evidence>
<dbReference type="SUPFAM" id="SSF52540">
    <property type="entry name" value="P-loop containing nucleoside triphosphate hydrolases"/>
    <property type="match status" value="1"/>
</dbReference>
<feature type="region of interest" description="Disordered" evidence="13">
    <location>
        <begin position="1"/>
        <end position="44"/>
    </location>
</feature>
<dbReference type="SMART" id="SM00015">
    <property type="entry name" value="IQ"/>
    <property type="match status" value="3"/>
</dbReference>
<sequence length="1452" mass="159888">MALTAQSSSHSQPRPSVEFSRAGKVSGGTPGKPSEKKGGRKVLDSSINLVKVKSENTEKLKQADQGRPTLPCNLETIPKVDYFPSQRHRWNTNEEIAAILISFERHEDWLSREVKVRPKSGSMLLYSRKRVRYRRDGYCWKKRKDGKTTREDHMKLKVQGTECIYGCYVHSAILPTFHRRCYWLLQNPDIVLVHYLNVPYSDDNKILISPNLSYCTDKKEWTKDELVSQLKPMLCSQIIIKEQTAETVEAIVQQLMEKQRAKMSVRTHECVCDTSTPSKSSTASGSVTVDNKKCSHTLHRIISPKTQVAAAAAAASDANNSTVAVSVTSTTSAQTSVSQTVSQKIVTSIIHATTTVSTPTVSQRSSGVIFATPCKPLVQNGTSREATTLSATSGYTSLILNLSQLQGGGGLLILNSAAAAAGMDLNSASLTPVTLLCGQDAGAALLTPTTATSTQNSSSMETSDSSSTSTPKHTNSKVKSYPQVKLNSSLKGEDMDFNSNVSSHKDPNLSRALHDFTLDPDGNLTLLQDLQKVTSSNLLSTSPPLITSDSSILIKTEPINHPDLDPVDLNPMDFIDNDLSTPDDEVFNLDTFDMLTDLPNLEDLHPDLVSSSGLCGSSLAISVSKNHHQSSPDSHHTSQHITDYSPHWSYTEGGVKVLITGPWDSTTSVYSAIFDGVSVSTTLVQNGVLRCFCPAHETGLVTLQVSCQGFVVSNSVAFEYRKRNMMYVANEQDWFCVDDRVLKFSLLERLEMLETRMLFQPQETAVYPAGIFTQGCSEKQRNFEDRLVVLCQRLLVGTWTLGNDTSPLQVTSRSDLTLLHLAAALGYSKLVCTLLHWRAENPSLILESEVDALSRDKNKCTPLLWACARGHKEVALLLYQWNGPAVKIQDSIGNDPLTIAHHKGHHELAEQIEHLEQAQQYQEGVSGFSPKHSTLLENHSKSTISRMSSIPDMIKFSSSVLQVLNPLPNLTSSKNTNQTDSHILLTKQSSVDSSLSLPGLTASGEMSKRPLSTKSLCKAPLLSRSDRSLSLPLTSSPIVKTSNIREKDGIPSPGLMDTGETLSNNKSPYIDVVGVSDEEQNVVAVTKVGNNISNHPQTYTNCDLNMGDADNQVLSLAEKIIAAMPDRIKASSDTGVLADFMEMESEGHLPQEDSGISENHCNQDKSSVELCPVDEPPPPLLSEEFNFEFSDHQYRYCDAGTPNSSLSPTSSSLQSPASFTLESCSPPPTTADFCEFFQASGKIMERDFSNLTLSDHEQRELYEAAKIIQKAYRSYKGRKRQEEQEKEKAAAILIQSYYRRYKQYLYYKEMTRAAQVIQNQYRNYCEHKRFKKSQGGGILAGSNASSSGLQGTSSPSLQSFYRTMGDGDSRRPSCSREGTPTSVFKRTYSQRRQHQAARKIQQFMRQSKNNVWDLWHGRAVTERTCISCRKREATGGSSGPAATAPKISGTAF</sequence>
<feature type="compositionally biased region" description="Basic and acidic residues" evidence="13">
    <location>
        <begin position="33"/>
        <end position="43"/>
    </location>
</feature>
<keyword evidence="5" id="KW-1052">Target cell membrane</keyword>
<accession>A0ABM1SE04</accession>
<evidence type="ECO:0000256" key="13">
    <source>
        <dbReference type="SAM" id="MobiDB-lite"/>
    </source>
</evidence>
<feature type="region of interest" description="Disordered" evidence="13">
    <location>
        <begin position="449"/>
        <end position="483"/>
    </location>
</feature>
<dbReference type="SUPFAM" id="SSF48403">
    <property type="entry name" value="Ankyrin repeat"/>
    <property type="match status" value="1"/>
</dbReference>
<organism evidence="15 16">
    <name type="scientific">Limulus polyphemus</name>
    <name type="common">Atlantic horseshoe crab</name>
    <dbReference type="NCBI Taxonomy" id="6850"/>
    <lineage>
        <taxon>Eukaryota</taxon>
        <taxon>Metazoa</taxon>
        <taxon>Ecdysozoa</taxon>
        <taxon>Arthropoda</taxon>
        <taxon>Chelicerata</taxon>
        <taxon>Merostomata</taxon>
        <taxon>Xiphosura</taxon>
        <taxon>Limulidae</taxon>
        <taxon>Limulus</taxon>
    </lineage>
</organism>
<feature type="region of interest" description="Disordered" evidence="13">
    <location>
        <begin position="1341"/>
        <end position="1391"/>
    </location>
</feature>
<dbReference type="GeneID" id="106459624"/>
<dbReference type="PANTHER" id="PTHR23335:SF1">
    <property type="entry name" value="CALMODULIN-BINDING TRANSCRIPTION ACTIVATOR, ISOFORM F"/>
    <property type="match status" value="1"/>
</dbReference>
<keyword evidence="15" id="KW-1185">Reference proteome</keyword>
<keyword evidence="10" id="KW-0539">Nucleus</keyword>
<dbReference type="Gene3D" id="2.60.40.10">
    <property type="entry name" value="Immunoglobulins"/>
    <property type="match status" value="1"/>
</dbReference>
<dbReference type="PANTHER" id="PTHR23335">
    <property type="entry name" value="CALMODULIN-BINDING TRANSCRIPTION ACTIVATOR CAMTA"/>
    <property type="match status" value="1"/>
</dbReference>
<evidence type="ECO:0000313" key="15">
    <source>
        <dbReference type="Proteomes" id="UP000694941"/>
    </source>
</evidence>
<dbReference type="PROSITE" id="PS51437">
    <property type="entry name" value="CG_1"/>
    <property type="match status" value="1"/>
</dbReference>
<keyword evidence="9" id="KW-0804">Transcription</keyword>
<comment type="subunit">
    <text evidence="12">May interact with calmodulin.</text>
</comment>
<keyword evidence="4" id="KW-0268">Exocytosis</keyword>
<evidence type="ECO:0000256" key="7">
    <source>
        <dbReference type="ARBA" id="ARBA00023043"/>
    </source>
</evidence>
<dbReference type="InterPro" id="IPR000048">
    <property type="entry name" value="IQ_motif_EF-hand-BS"/>
</dbReference>
<evidence type="ECO:0000256" key="6">
    <source>
        <dbReference type="ARBA" id="ARBA00023028"/>
    </source>
</evidence>
<keyword evidence="7" id="KW-0040">ANK repeat</keyword>
<dbReference type="PROSITE" id="PS50096">
    <property type="entry name" value="IQ"/>
    <property type="match status" value="2"/>
</dbReference>
<evidence type="ECO:0000256" key="1">
    <source>
        <dbReference type="ARBA" id="ARBA00004123"/>
    </source>
</evidence>
<evidence type="ECO:0000256" key="10">
    <source>
        <dbReference type="ARBA" id="ARBA00023242"/>
    </source>
</evidence>
<dbReference type="Pfam" id="PF01833">
    <property type="entry name" value="TIG"/>
    <property type="match status" value="1"/>
</dbReference>
<protein>
    <submittedName>
        <fullName evidence="16">Calmodulin-binding transcription activator 1-like</fullName>
    </submittedName>
</protein>
<dbReference type="RefSeq" id="XP_022241859.1">
    <property type="nucleotide sequence ID" value="XM_022386151.1"/>
</dbReference>
<name>A0ABM1SE04_LIMPO</name>
<dbReference type="InterPro" id="IPR027417">
    <property type="entry name" value="P-loop_NTPase"/>
</dbReference>
<feature type="region of interest" description="Disordered" evidence="13">
    <location>
        <begin position="1431"/>
        <end position="1452"/>
    </location>
</feature>
<dbReference type="InterPro" id="IPR002110">
    <property type="entry name" value="Ankyrin_rpt"/>
</dbReference>
<keyword evidence="11" id="KW-0472">Membrane</keyword>